<dbReference type="AlphaFoldDB" id="A0A2P2QL97"/>
<organism evidence="1">
    <name type="scientific">Rhizophora mucronata</name>
    <name type="common">Asiatic mangrove</name>
    <dbReference type="NCBI Taxonomy" id="61149"/>
    <lineage>
        <taxon>Eukaryota</taxon>
        <taxon>Viridiplantae</taxon>
        <taxon>Streptophyta</taxon>
        <taxon>Embryophyta</taxon>
        <taxon>Tracheophyta</taxon>
        <taxon>Spermatophyta</taxon>
        <taxon>Magnoliopsida</taxon>
        <taxon>eudicotyledons</taxon>
        <taxon>Gunneridae</taxon>
        <taxon>Pentapetalae</taxon>
        <taxon>rosids</taxon>
        <taxon>fabids</taxon>
        <taxon>Malpighiales</taxon>
        <taxon>Rhizophoraceae</taxon>
        <taxon>Rhizophora</taxon>
    </lineage>
</organism>
<protein>
    <submittedName>
        <fullName evidence="1">Uncharacterized protein</fullName>
    </submittedName>
</protein>
<evidence type="ECO:0000313" key="1">
    <source>
        <dbReference type="EMBL" id="MBX67741.1"/>
    </source>
</evidence>
<name>A0A2P2QL97_RHIMU</name>
<proteinExistence type="predicted"/>
<dbReference type="EMBL" id="GGEC01087257">
    <property type="protein sequence ID" value="MBX67741.1"/>
    <property type="molecule type" value="Transcribed_RNA"/>
</dbReference>
<reference evidence="1" key="1">
    <citation type="submission" date="2018-02" db="EMBL/GenBank/DDBJ databases">
        <title>Rhizophora mucronata_Transcriptome.</title>
        <authorList>
            <person name="Meera S.P."/>
            <person name="Sreeshan A."/>
            <person name="Augustine A."/>
        </authorList>
    </citation>
    <scope>NUCLEOTIDE SEQUENCE</scope>
    <source>
        <tissue evidence="1">Leaf</tissue>
    </source>
</reference>
<accession>A0A2P2QL97</accession>
<sequence length="46" mass="5322">MRKVTLAVCIVDHLLFETLSQRLTVFSVQQGELVILCKLFQNPFSR</sequence>